<evidence type="ECO:0000313" key="4">
    <source>
        <dbReference type="Proteomes" id="UP000284333"/>
    </source>
</evidence>
<keyword evidence="3" id="KW-0378">Hydrolase</keyword>
<feature type="chain" id="PRO_5039651854" evidence="1">
    <location>
        <begin position="26"/>
        <end position="412"/>
    </location>
</feature>
<dbReference type="InterPro" id="IPR050491">
    <property type="entry name" value="AmpC-like"/>
</dbReference>
<dbReference type="AlphaFoldDB" id="A0A438AY33"/>
<dbReference type="InterPro" id="IPR012338">
    <property type="entry name" value="Beta-lactam/transpept-like"/>
</dbReference>
<comment type="caution">
    <text evidence="3">The sequence shown here is derived from an EMBL/GenBank/DDBJ whole genome shotgun (WGS) entry which is preliminary data.</text>
</comment>
<dbReference type="OrthoDB" id="3174977at2"/>
<dbReference type="Pfam" id="PF00144">
    <property type="entry name" value="Beta-lactamase"/>
    <property type="match status" value="1"/>
</dbReference>
<accession>A0A438AY33</accession>
<gene>
    <name evidence="3" type="ORF">EF834_11105</name>
</gene>
<dbReference type="PROSITE" id="PS51257">
    <property type="entry name" value="PROKAR_LIPOPROTEIN"/>
    <property type="match status" value="1"/>
</dbReference>
<keyword evidence="4" id="KW-1185">Reference proteome</keyword>
<feature type="signal peptide" evidence="1">
    <location>
        <begin position="1"/>
        <end position="25"/>
    </location>
</feature>
<dbReference type="PANTHER" id="PTHR46825:SF7">
    <property type="entry name" value="D-ALANYL-D-ALANINE CARBOXYPEPTIDASE"/>
    <property type="match status" value="1"/>
</dbReference>
<sequence>MRAALRRASTVRLIGAVALSALVIAGCTSTESSEETTPATETSPTTALRDIDTETLNGLVEDVAREFQVPGAVVILRTPDGAHTVQYGTGTRDEDIPVDAVDHVRIGSNTKTMIGTVILQLVQEGKIALTDPVSKYRTDVPNGDNITIEQLLDMRSGLFNYTETPELNEALDNDPQRQWKPEELLALAFANPPYFPPGERYQYSNTNTVLLGLIAESLDDKPLPQILQSRLFGPLGLSQTSFPDIADSSIPAPYPQGYMYGTNMQTMTDPALPEDVQDAVEAGTLAPTDVTDTNPSWGWAAGAAISTANDLVTWVQDLVGGQLLNADLQADRLGSVQPTSPDSDAAEYGWGIAKVGPLYGHAGEISGFNSFMGHDPDNNVTLVVWTNLARAANGQGPATTMARAIIDRIYPS</sequence>
<dbReference type="EMBL" id="RKLN01000003">
    <property type="protein sequence ID" value="RVW03631.1"/>
    <property type="molecule type" value="Genomic_DNA"/>
</dbReference>
<evidence type="ECO:0000313" key="3">
    <source>
        <dbReference type="EMBL" id="RVW03631.1"/>
    </source>
</evidence>
<dbReference type="SUPFAM" id="SSF56601">
    <property type="entry name" value="beta-lactamase/transpeptidase-like"/>
    <property type="match status" value="1"/>
</dbReference>
<protein>
    <submittedName>
        <fullName evidence="3">Class A beta-lactamase-related serine hydrolase</fullName>
    </submittedName>
</protein>
<reference evidence="3 4" key="1">
    <citation type="submission" date="2018-11" db="EMBL/GenBank/DDBJ databases">
        <title>Rhodococcus spongicola sp. nov. and Rhodococcus xishaensis sp. nov. from marine sponges.</title>
        <authorList>
            <person name="Li L."/>
            <person name="Lin H.W."/>
        </authorList>
    </citation>
    <scope>NUCLEOTIDE SEQUENCE [LARGE SCALE GENOMIC DNA]</scope>
    <source>
        <strain evidence="3 4">LHW50502</strain>
    </source>
</reference>
<dbReference type="Proteomes" id="UP000284333">
    <property type="component" value="Unassembled WGS sequence"/>
</dbReference>
<keyword evidence="1" id="KW-0732">Signal</keyword>
<evidence type="ECO:0000259" key="2">
    <source>
        <dbReference type="Pfam" id="PF00144"/>
    </source>
</evidence>
<proteinExistence type="predicted"/>
<organism evidence="3 4">
    <name type="scientific">Rhodococcus spongiicola</name>
    <dbReference type="NCBI Taxonomy" id="2487352"/>
    <lineage>
        <taxon>Bacteria</taxon>
        <taxon>Bacillati</taxon>
        <taxon>Actinomycetota</taxon>
        <taxon>Actinomycetes</taxon>
        <taxon>Mycobacteriales</taxon>
        <taxon>Nocardiaceae</taxon>
        <taxon>Rhodococcus</taxon>
    </lineage>
</organism>
<dbReference type="RefSeq" id="WP_127947230.1">
    <property type="nucleotide sequence ID" value="NZ_RKLN01000003.1"/>
</dbReference>
<feature type="domain" description="Beta-lactamase-related" evidence="2">
    <location>
        <begin position="60"/>
        <end position="390"/>
    </location>
</feature>
<dbReference type="GO" id="GO:0016787">
    <property type="term" value="F:hydrolase activity"/>
    <property type="evidence" value="ECO:0007669"/>
    <property type="project" value="UniProtKB-KW"/>
</dbReference>
<name>A0A438AY33_9NOCA</name>
<dbReference type="PANTHER" id="PTHR46825">
    <property type="entry name" value="D-ALANYL-D-ALANINE-CARBOXYPEPTIDASE/ENDOPEPTIDASE AMPH"/>
    <property type="match status" value="1"/>
</dbReference>
<evidence type="ECO:0000256" key="1">
    <source>
        <dbReference type="SAM" id="SignalP"/>
    </source>
</evidence>
<dbReference type="Gene3D" id="3.40.710.10">
    <property type="entry name" value="DD-peptidase/beta-lactamase superfamily"/>
    <property type="match status" value="1"/>
</dbReference>
<dbReference type="InterPro" id="IPR001466">
    <property type="entry name" value="Beta-lactam-related"/>
</dbReference>